<organism evidence="1 2">
    <name type="scientific">Larimichthys crocea</name>
    <name type="common">Large yellow croaker</name>
    <name type="synonym">Pseudosciaena crocea</name>
    <dbReference type="NCBI Taxonomy" id="215358"/>
    <lineage>
        <taxon>Eukaryota</taxon>
        <taxon>Metazoa</taxon>
        <taxon>Chordata</taxon>
        <taxon>Craniata</taxon>
        <taxon>Vertebrata</taxon>
        <taxon>Euteleostomi</taxon>
        <taxon>Actinopterygii</taxon>
        <taxon>Neopterygii</taxon>
        <taxon>Teleostei</taxon>
        <taxon>Neoteleostei</taxon>
        <taxon>Acanthomorphata</taxon>
        <taxon>Eupercaria</taxon>
        <taxon>Sciaenidae</taxon>
        <taxon>Larimichthys</taxon>
    </lineage>
</organism>
<keyword evidence="2" id="KW-1185">Reference proteome</keyword>
<accession>A0ACD3QT17</accession>
<protein>
    <submittedName>
        <fullName evidence="1">Uncharacterized protein</fullName>
    </submittedName>
</protein>
<sequence length="141" mass="15467">MRTGFLLHLTSSPPSASPSSVLVTWCVGSGRWACLIACGFIHNYSLYLKPKLKYADGAGCLWTAASHGLYSRAESTRRRDVGQPRSAGFRRREEDAADADADAEAAAAERRRLQRVAVVSQLAQSGGKLLQHRPYRPVHSR</sequence>
<comment type="caution">
    <text evidence="1">The sequence shown here is derived from an EMBL/GenBank/DDBJ whole genome shotgun (WGS) entry which is preliminary data.</text>
</comment>
<evidence type="ECO:0000313" key="2">
    <source>
        <dbReference type="Proteomes" id="UP000793456"/>
    </source>
</evidence>
<evidence type="ECO:0000313" key="1">
    <source>
        <dbReference type="EMBL" id="TMS09623.1"/>
    </source>
</evidence>
<name>A0ACD3QT17_LARCR</name>
<dbReference type="Proteomes" id="UP000793456">
    <property type="component" value="Chromosome XV"/>
</dbReference>
<dbReference type="EMBL" id="CM011688">
    <property type="protein sequence ID" value="TMS09623.1"/>
    <property type="molecule type" value="Genomic_DNA"/>
</dbReference>
<reference evidence="1" key="1">
    <citation type="submission" date="2018-11" db="EMBL/GenBank/DDBJ databases">
        <title>The sequence and de novo assembly of Larimichthys crocea genome using PacBio and Hi-C technologies.</title>
        <authorList>
            <person name="Xu P."/>
            <person name="Chen B."/>
            <person name="Zhou Z."/>
            <person name="Ke Q."/>
            <person name="Wu Y."/>
            <person name="Bai H."/>
            <person name="Pu F."/>
        </authorList>
    </citation>
    <scope>NUCLEOTIDE SEQUENCE</scope>
    <source>
        <tissue evidence="1">Muscle</tissue>
    </source>
</reference>
<gene>
    <name evidence="1" type="ORF">E3U43_002282</name>
</gene>
<proteinExistence type="predicted"/>